<dbReference type="PROSITE" id="PS00134">
    <property type="entry name" value="TRYPSIN_HIS"/>
    <property type="match status" value="1"/>
</dbReference>
<proteinExistence type="predicted"/>
<dbReference type="CDD" id="cd00190">
    <property type="entry name" value="Tryp_SPc"/>
    <property type="match status" value="1"/>
</dbReference>
<dbReference type="InterPro" id="IPR043504">
    <property type="entry name" value="Peptidase_S1_PA_chymotrypsin"/>
</dbReference>
<evidence type="ECO:0000259" key="3">
    <source>
        <dbReference type="PROSITE" id="PS50240"/>
    </source>
</evidence>
<dbReference type="WBParaSite" id="jg2680">
    <property type="protein sequence ID" value="jg2680"/>
    <property type="gene ID" value="jg2680"/>
</dbReference>
<protein>
    <submittedName>
        <fullName evidence="5">Peptidase S1 domain-containing protein</fullName>
    </submittedName>
</protein>
<evidence type="ECO:0000313" key="5">
    <source>
        <dbReference type="WBParaSite" id="jg2680"/>
    </source>
</evidence>
<evidence type="ECO:0000256" key="1">
    <source>
        <dbReference type="ARBA" id="ARBA00023157"/>
    </source>
</evidence>
<accession>A0A915E6S7</accession>
<dbReference type="Pfam" id="PF00089">
    <property type="entry name" value="Trypsin"/>
    <property type="match status" value="1"/>
</dbReference>
<feature type="signal peptide" evidence="2">
    <location>
        <begin position="1"/>
        <end position="20"/>
    </location>
</feature>
<evidence type="ECO:0000256" key="2">
    <source>
        <dbReference type="SAM" id="SignalP"/>
    </source>
</evidence>
<organism evidence="4 5">
    <name type="scientific">Ditylenchus dipsaci</name>
    <dbReference type="NCBI Taxonomy" id="166011"/>
    <lineage>
        <taxon>Eukaryota</taxon>
        <taxon>Metazoa</taxon>
        <taxon>Ecdysozoa</taxon>
        <taxon>Nematoda</taxon>
        <taxon>Chromadorea</taxon>
        <taxon>Rhabditida</taxon>
        <taxon>Tylenchina</taxon>
        <taxon>Tylenchomorpha</taxon>
        <taxon>Sphaerularioidea</taxon>
        <taxon>Anguinidae</taxon>
        <taxon>Anguininae</taxon>
        <taxon>Ditylenchus</taxon>
    </lineage>
</organism>
<dbReference type="AlphaFoldDB" id="A0A915E6S7"/>
<dbReference type="InterPro" id="IPR009003">
    <property type="entry name" value="Peptidase_S1_PA"/>
</dbReference>
<evidence type="ECO:0000313" key="4">
    <source>
        <dbReference type="Proteomes" id="UP000887574"/>
    </source>
</evidence>
<sequence>MISFCHLILFFCIPASIIWAQSELRLDNDECGLSFYDFDDQQKHNRILNGVKSPETKWPWLASMQMFKKHRCTASIISKEYLLTAAHCAPKSIYLSSVVIGSVNLNSRRSIRVRMRRFIIHPQFFANKSAVINDIAVIKLVQPLTFSNNVQPICLSKNFVESEGKFAYVAGWGLSTMNGKARKCFTKATQSLSSLRNANYFGKTTTQLGLNNICALKEFATPTLIMETVVGLYSFGPDPYSQQVPGIYTRVSKYCDWISQVTHRSVQCIP</sequence>
<dbReference type="InterPro" id="IPR001254">
    <property type="entry name" value="Trypsin_dom"/>
</dbReference>
<dbReference type="InterPro" id="IPR018114">
    <property type="entry name" value="TRYPSIN_HIS"/>
</dbReference>
<dbReference type="PANTHER" id="PTHR24252:SF7">
    <property type="entry name" value="HYALIN"/>
    <property type="match status" value="1"/>
</dbReference>
<dbReference type="InterPro" id="IPR001314">
    <property type="entry name" value="Peptidase_S1A"/>
</dbReference>
<name>A0A915E6S7_9BILA</name>
<feature type="chain" id="PRO_5037846497" evidence="2">
    <location>
        <begin position="21"/>
        <end position="270"/>
    </location>
</feature>
<dbReference type="PANTHER" id="PTHR24252">
    <property type="entry name" value="ACROSIN-RELATED"/>
    <property type="match status" value="1"/>
</dbReference>
<dbReference type="SMART" id="SM00020">
    <property type="entry name" value="Tryp_SPc"/>
    <property type="match status" value="1"/>
</dbReference>
<dbReference type="SUPFAM" id="SSF50494">
    <property type="entry name" value="Trypsin-like serine proteases"/>
    <property type="match status" value="1"/>
</dbReference>
<feature type="domain" description="Peptidase S1" evidence="3">
    <location>
        <begin position="47"/>
        <end position="263"/>
    </location>
</feature>
<keyword evidence="2" id="KW-0732">Signal</keyword>
<dbReference type="FunFam" id="2.40.10.10:FF:000068">
    <property type="entry name" value="transmembrane protease serine 2"/>
    <property type="match status" value="1"/>
</dbReference>
<dbReference type="PROSITE" id="PS50240">
    <property type="entry name" value="TRYPSIN_DOM"/>
    <property type="match status" value="1"/>
</dbReference>
<keyword evidence="4" id="KW-1185">Reference proteome</keyword>
<dbReference type="PRINTS" id="PR00722">
    <property type="entry name" value="CHYMOTRYPSIN"/>
</dbReference>
<dbReference type="GO" id="GO:0006508">
    <property type="term" value="P:proteolysis"/>
    <property type="evidence" value="ECO:0007669"/>
    <property type="project" value="InterPro"/>
</dbReference>
<reference evidence="5" key="1">
    <citation type="submission" date="2022-11" db="UniProtKB">
        <authorList>
            <consortium name="WormBaseParasite"/>
        </authorList>
    </citation>
    <scope>IDENTIFICATION</scope>
</reference>
<keyword evidence="1" id="KW-1015">Disulfide bond</keyword>
<dbReference type="Proteomes" id="UP000887574">
    <property type="component" value="Unplaced"/>
</dbReference>
<dbReference type="GO" id="GO:0004252">
    <property type="term" value="F:serine-type endopeptidase activity"/>
    <property type="evidence" value="ECO:0007669"/>
    <property type="project" value="InterPro"/>
</dbReference>
<dbReference type="Gene3D" id="2.40.10.10">
    <property type="entry name" value="Trypsin-like serine proteases"/>
    <property type="match status" value="1"/>
</dbReference>